<reference evidence="12 13" key="1">
    <citation type="submission" date="2023-08" db="EMBL/GenBank/DDBJ databases">
        <title>Helicovermis profunda gen. nov., sp. nov., a novel mesophilic, fermentative bacterium within the Bacillota from a deep-sea hydrothermal vent chimney.</title>
        <authorList>
            <person name="Miyazaki U."/>
            <person name="Mizutani D."/>
            <person name="Hashimoto Y."/>
            <person name="Tame A."/>
            <person name="Sawayama S."/>
            <person name="Miyazaki J."/>
            <person name="Takai K."/>
            <person name="Nakagawa S."/>
        </authorList>
    </citation>
    <scope>NUCLEOTIDE SEQUENCE [LARGE SCALE GENOMIC DNA]</scope>
    <source>
        <strain evidence="12 13">S502</strain>
    </source>
</reference>
<evidence type="ECO:0000256" key="1">
    <source>
        <dbReference type="ARBA" id="ARBA00000085"/>
    </source>
</evidence>
<comment type="catalytic activity">
    <reaction evidence="1">
        <text>ATP + protein L-histidine = ADP + protein N-phospho-L-histidine.</text>
        <dbReference type="EC" id="2.7.13.3"/>
    </reaction>
</comment>
<feature type="coiled-coil region" evidence="9">
    <location>
        <begin position="155"/>
        <end position="182"/>
    </location>
</feature>
<evidence type="ECO:0000256" key="3">
    <source>
        <dbReference type="ARBA" id="ARBA00022553"/>
    </source>
</evidence>
<dbReference type="AlphaFoldDB" id="A0AAU9E123"/>
<dbReference type="InterPro" id="IPR050482">
    <property type="entry name" value="Sensor_HK_TwoCompSys"/>
</dbReference>
<evidence type="ECO:0000256" key="5">
    <source>
        <dbReference type="ARBA" id="ARBA00022741"/>
    </source>
</evidence>
<dbReference type="EC" id="2.7.13.3" evidence="2"/>
<keyword evidence="10" id="KW-1133">Transmembrane helix</keyword>
<feature type="transmembrane region" description="Helical" evidence="10">
    <location>
        <begin position="107"/>
        <end position="132"/>
    </location>
</feature>
<dbReference type="RefSeq" id="WP_338536588.1">
    <property type="nucleotide sequence ID" value="NZ_AP028654.1"/>
</dbReference>
<dbReference type="Gene3D" id="1.20.5.1930">
    <property type="match status" value="1"/>
</dbReference>
<dbReference type="InterPro" id="IPR011712">
    <property type="entry name" value="Sig_transdc_His_kin_sub3_dim/P"/>
</dbReference>
<evidence type="ECO:0000313" key="13">
    <source>
        <dbReference type="Proteomes" id="UP001321786"/>
    </source>
</evidence>
<evidence type="ECO:0000256" key="7">
    <source>
        <dbReference type="ARBA" id="ARBA00022840"/>
    </source>
</evidence>
<dbReference type="EMBL" id="AP028654">
    <property type="protein sequence ID" value="BEP28261.1"/>
    <property type="molecule type" value="Genomic_DNA"/>
</dbReference>
<dbReference type="KEGG" id="hprf:HLPR_05920"/>
<evidence type="ECO:0000256" key="6">
    <source>
        <dbReference type="ARBA" id="ARBA00022777"/>
    </source>
</evidence>
<keyword evidence="7" id="KW-0067">ATP-binding</keyword>
<proteinExistence type="predicted"/>
<feature type="domain" description="Signal transduction histidine kinase subgroup 3 dimerisation and phosphoacceptor" evidence="11">
    <location>
        <begin position="195"/>
        <end position="257"/>
    </location>
</feature>
<evidence type="ECO:0000259" key="11">
    <source>
        <dbReference type="Pfam" id="PF07730"/>
    </source>
</evidence>
<feature type="transmembrane region" description="Helical" evidence="10">
    <location>
        <begin position="59"/>
        <end position="75"/>
    </location>
</feature>
<evidence type="ECO:0000256" key="2">
    <source>
        <dbReference type="ARBA" id="ARBA00012438"/>
    </source>
</evidence>
<keyword evidence="9" id="KW-0175">Coiled coil</keyword>
<dbReference type="GO" id="GO:0016020">
    <property type="term" value="C:membrane"/>
    <property type="evidence" value="ECO:0007669"/>
    <property type="project" value="InterPro"/>
</dbReference>
<keyword evidence="13" id="KW-1185">Reference proteome</keyword>
<evidence type="ECO:0000256" key="9">
    <source>
        <dbReference type="SAM" id="Coils"/>
    </source>
</evidence>
<gene>
    <name evidence="12" type="ORF">HLPR_05920</name>
</gene>
<dbReference type="GO" id="GO:0046983">
    <property type="term" value="F:protein dimerization activity"/>
    <property type="evidence" value="ECO:0007669"/>
    <property type="project" value="InterPro"/>
</dbReference>
<dbReference type="PANTHER" id="PTHR24421:SF10">
    <property type="entry name" value="NITRATE_NITRITE SENSOR PROTEIN NARQ"/>
    <property type="match status" value="1"/>
</dbReference>
<keyword evidence="8" id="KW-0902">Two-component regulatory system</keyword>
<dbReference type="SUPFAM" id="SSF55874">
    <property type="entry name" value="ATPase domain of HSP90 chaperone/DNA topoisomerase II/histidine kinase"/>
    <property type="match status" value="1"/>
</dbReference>
<organism evidence="12 13">
    <name type="scientific">Helicovermis profundi</name>
    <dbReference type="NCBI Taxonomy" id="3065157"/>
    <lineage>
        <taxon>Bacteria</taxon>
        <taxon>Bacillati</taxon>
        <taxon>Bacillota</taxon>
        <taxon>Clostridia</taxon>
        <taxon>Helicovermis</taxon>
    </lineage>
</organism>
<dbReference type="InterPro" id="IPR036890">
    <property type="entry name" value="HATPase_C_sf"/>
</dbReference>
<keyword evidence="4" id="KW-0808">Transferase</keyword>
<sequence length="378" mass="43841">MIVGKKKITIIKLLVFIFLIGIGIIYENMSKERLTLYIIFISAFLLLNISKKIFRKKELFYIISFVIEILIIFLIEYYSRYYINYIFHSLYLITIIDCTLNLKIKSALFISILAVLTSLIKYVNLLTIALNFNTIAEMVFFLILSVLVVSSILFLKYYKIEKENKEKLLKELENSHKKLIESSKLDALLKLQKQRTNIAREIHDTLGHNMMATIMQLEMLSLKIDAKDTEAINLTVNIKKEVRESLNQVRNAVNTLKYFDINGIEKLIGDFISKSNVKIDKKIELYTRNDLIISCIYRIIQESLTNSIRHGNASQISINIIEENKGVNILIEDNGKVLENWEIGFGLKSMRERVLELSGYIEFESENGFKISGFIPTF</sequence>
<dbReference type="GO" id="GO:0000155">
    <property type="term" value="F:phosphorelay sensor kinase activity"/>
    <property type="evidence" value="ECO:0007669"/>
    <property type="project" value="InterPro"/>
</dbReference>
<keyword evidence="10" id="KW-0812">Transmembrane</keyword>
<dbReference type="Proteomes" id="UP001321786">
    <property type="component" value="Chromosome"/>
</dbReference>
<evidence type="ECO:0000313" key="12">
    <source>
        <dbReference type="EMBL" id="BEP28261.1"/>
    </source>
</evidence>
<evidence type="ECO:0000256" key="8">
    <source>
        <dbReference type="ARBA" id="ARBA00023012"/>
    </source>
</evidence>
<feature type="transmembrane region" description="Helical" evidence="10">
    <location>
        <begin position="81"/>
        <end position="100"/>
    </location>
</feature>
<protein>
    <recommendedName>
        <fullName evidence="2">histidine kinase</fullName>
        <ecNumber evidence="2">2.7.13.3</ecNumber>
    </recommendedName>
</protein>
<keyword evidence="5" id="KW-0547">Nucleotide-binding</keyword>
<dbReference type="Pfam" id="PF07730">
    <property type="entry name" value="HisKA_3"/>
    <property type="match status" value="1"/>
</dbReference>
<dbReference type="CDD" id="cd16917">
    <property type="entry name" value="HATPase_UhpB-NarQ-NarX-like"/>
    <property type="match status" value="1"/>
</dbReference>
<feature type="transmembrane region" description="Helical" evidence="10">
    <location>
        <begin position="138"/>
        <end position="158"/>
    </location>
</feature>
<feature type="transmembrane region" description="Helical" evidence="10">
    <location>
        <begin position="9"/>
        <end position="28"/>
    </location>
</feature>
<evidence type="ECO:0000256" key="4">
    <source>
        <dbReference type="ARBA" id="ARBA00022679"/>
    </source>
</evidence>
<dbReference type="Gene3D" id="3.30.565.10">
    <property type="entry name" value="Histidine kinase-like ATPase, C-terminal domain"/>
    <property type="match status" value="1"/>
</dbReference>
<feature type="transmembrane region" description="Helical" evidence="10">
    <location>
        <begin position="34"/>
        <end position="50"/>
    </location>
</feature>
<evidence type="ECO:0000256" key="10">
    <source>
        <dbReference type="SAM" id="Phobius"/>
    </source>
</evidence>
<dbReference type="GO" id="GO:0005524">
    <property type="term" value="F:ATP binding"/>
    <property type="evidence" value="ECO:0007669"/>
    <property type="project" value="UniProtKB-KW"/>
</dbReference>
<keyword evidence="6 12" id="KW-0418">Kinase</keyword>
<keyword evidence="10" id="KW-0472">Membrane</keyword>
<keyword evidence="3" id="KW-0597">Phosphoprotein</keyword>
<dbReference type="PANTHER" id="PTHR24421">
    <property type="entry name" value="NITRATE/NITRITE SENSOR PROTEIN NARX-RELATED"/>
    <property type="match status" value="1"/>
</dbReference>
<accession>A0AAU9E123</accession>
<name>A0AAU9E123_9FIRM</name>